<dbReference type="InterPro" id="IPR036397">
    <property type="entry name" value="RNaseH_sf"/>
</dbReference>
<dbReference type="PROSITE" id="PS50994">
    <property type="entry name" value="INTEGRASE"/>
    <property type="match status" value="1"/>
</dbReference>
<evidence type="ECO:0000313" key="3">
    <source>
        <dbReference type="Proteomes" id="UP000193834"/>
    </source>
</evidence>
<dbReference type="STRING" id="1852522.SAMN06295960_4098"/>
<dbReference type="SUPFAM" id="SSF46689">
    <property type="entry name" value="Homeodomain-like"/>
    <property type="match status" value="1"/>
</dbReference>
<reference evidence="2 3" key="1">
    <citation type="submission" date="2017-04" db="EMBL/GenBank/DDBJ databases">
        <authorList>
            <person name="Afonso C.L."/>
            <person name="Miller P.J."/>
            <person name="Scott M.A."/>
            <person name="Spackman E."/>
            <person name="Goraichik I."/>
            <person name="Dimitrov K.M."/>
            <person name="Suarez D.L."/>
            <person name="Swayne D.E."/>
        </authorList>
    </citation>
    <scope>NUCLEOTIDE SEQUENCE [LARGE SCALE GENOMIC DNA]</scope>
    <source>
        <strain evidence="2 3">11</strain>
    </source>
</reference>
<proteinExistence type="predicted"/>
<dbReference type="GO" id="GO:0003676">
    <property type="term" value="F:nucleic acid binding"/>
    <property type="evidence" value="ECO:0007669"/>
    <property type="project" value="InterPro"/>
</dbReference>
<dbReference type="InterPro" id="IPR012337">
    <property type="entry name" value="RNaseH-like_sf"/>
</dbReference>
<evidence type="ECO:0000259" key="1">
    <source>
        <dbReference type="PROSITE" id="PS50994"/>
    </source>
</evidence>
<evidence type="ECO:0000313" key="2">
    <source>
        <dbReference type="EMBL" id="SMG56302.1"/>
    </source>
</evidence>
<dbReference type="GO" id="GO:0015074">
    <property type="term" value="P:DNA integration"/>
    <property type="evidence" value="ECO:0007669"/>
    <property type="project" value="InterPro"/>
</dbReference>
<dbReference type="InterPro" id="IPR036388">
    <property type="entry name" value="WH-like_DNA-bd_sf"/>
</dbReference>
<gene>
    <name evidence="2" type="ORF">SAMN06295960_4098</name>
</gene>
<dbReference type="RefSeq" id="WP_085497482.1">
    <property type="nucleotide sequence ID" value="NZ_FXAZ01000007.1"/>
</dbReference>
<name>A0A1X7LSS7_9BACL</name>
<dbReference type="InterPro" id="IPR009057">
    <property type="entry name" value="Homeodomain-like_sf"/>
</dbReference>
<accession>A0A1X7LSS7</accession>
<feature type="domain" description="Integrase catalytic" evidence="1">
    <location>
        <begin position="179"/>
        <end position="357"/>
    </location>
</feature>
<dbReference type="Pfam" id="PF13565">
    <property type="entry name" value="HTH_32"/>
    <property type="match status" value="1"/>
</dbReference>
<dbReference type="OrthoDB" id="1705009at2"/>
<dbReference type="Gene3D" id="1.10.10.10">
    <property type="entry name" value="Winged helix-like DNA-binding domain superfamily/Winged helix DNA-binding domain"/>
    <property type="match status" value="1"/>
</dbReference>
<dbReference type="SUPFAM" id="SSF53098">
    <property type="entry name" value="Ribonuclease H-like"/>
    <property type="match status" value="1"/>
</dbReference>
<dbReference type="InterPro" id="IPR001584">
    <property type="entry name" value="Integrase_cat-core"/>
</dbReference>
<organism evidence="2 3">
    <name type="scientific">Paenibacillus aquistagni</name>
    <dbReference type="NCBI Taxonomy" id="1852522"/>
    <lineage>
        <taxon>Bacteria</taxon>
        <taxon>Bacillati</taxon>
        <taxon>Bacillota</taxon>
        <taxon>Bacilli</taxon>
        <taxon>Bacillales</taxon>
        <taxon>Paenibacillaceae</taxon>
        <taxon>Paenibacillus</taxon>
    </lineage>
</organism>
<keyword evidence="3" id="KW-1185">Reference proteome</keyword>
<dbReference type="EMBL" id="FXAZ01000007">
    <property type="protein sequence ID" value="SMG56302.1"/>
    <property type="molecule type" value="Genomic_DNA"/>
</dbReference>
<dbReference type="Gene3D" id="3.30.420.10">
    <property type="entry name" value="Ribonuclease H-like superfamily/Ribonuclease H"/>
    <property type="match status" value="1"/>
</dbReference>
<sequence>MHEKQKYQIIMQGITSKNVAQTCKEHNISRSIYYKWYRAYKSQGMEGLAEKERSKPNMPNQVDKRTEREILNYVRQFPEDGPKRIFFQLQDEGIQVGESGIYNVLRRNGLSRREQRESYAEKCRMKRRFSGDDKRNVFSQKREALSLDGKLDRMQNEKHMRNSKNLKNLKNLKKLNDLKYGHPGYVCQQSITYLGTFPKIGRVYQYAIYDVYSRLGIVKLYSRKAAIHIMDFMQFKIIPLMKTFNFKIEVLVTNQSREFTTNWERGSHMYSDFLHQNGIQQVTYTAGTKEVFEPLHAFLVGLTEEFYEKAWTDDSIESFEMLETRLVQYMRHYNFNRVISDGPHQGKVPADVVLAYTGQQEDMPLWLFTRR</sequence>
<dbReference type="AlphaFoldDB" id="A0A1X7LSS7"/>
<protein>
    <submittedName>
        <fullName evidence="2">Helix-turn-helix domain-containing protein</fullName>
    </submittedName>
</protein>
<dbReference type="Proteomes" id="UP000193834">
    <property type="component" value="Unassembled WGS sequence"/>
</dbReference>